<gene>
    <name evidence="2" type="primary">Hypp8416</name>
    <name evidence="2" type="ORF">BLAG_LOCUS10098</name>
</gene>
<accession>A0A8K0EEL9</accession>
<dbReference type="EMBL" id="OV696702">
    <property type="protein sequence ID" value="CAH1248796.1"/>
    <property type="molecule type" value="Genomic_DNA"/>
</dbReference>
<evidence type="ECO:0000313" key="3">
    <source>
        <dbReference type="Proteomes" id="UP000838412"/>
    </source>
</evidence>
<dbReference type="PANTHER" id="PTHR31424">
    <property type="entry name" value="PROTEIN CBG23806"/>
    <property type="match status" value="1"/>
</dbReference>
<sequence length="577" mass="64590">MVGRRKGKPRHRGQFQPGDTPWNKGLDDSMLPANNPVYLRPTEDLYSLLVNKDRRRNAIHRDVEVVSESRGLTFLRPPPTPGQTSRYCLSDSIISIFLQTIVPALHISLGVFLKLYKLLETDAHTMDLRLQRYLQVVIQEDELDRNRIEKDQRLACLQPYIQAIDKAQAYETENLQDTIEENEDNLALMALDQNVEDREIAQAVFDEAVAIIDGLTEKRDNLLEQAAEILSKASIKKGKGPFASSLESVLNQFNVHVQAYHCRSFIGNDVHKMLHRSSVFRTGLSSQLVSGKVEFSGKVTQETTKAYCTVLSKNIGSRCSGELKRAWGHHPTDDSKYLKSVSDAKNNILDCFSGNQCSVKCSALSSVCPCAPVASDHVPSYLPRKKYLLLTEEDRMELNEVLDFTMSEAAAMKQRYLRSTSSVEAMHRCMHKSLPTGKSLIFKALAEMRAVGGMGESLARLGQQFGVGPQPDEEIFYNALDEEDILYFDALSLMISKTDLGSSLRGQRGLSLNHVPNLGDYINMKPLDGAEEKLIGASTKDSIKLFTLQTIRHRENAGIVIEEGRLEHYKPTPTLGT</sequence>
<proteinExistence type="predicted"/>
<protein>
    <submittedName>
        <fullName evidence="2">Hypp8416 protein</fullName>
    </submittedName>
</protein>
<keyword evidence="3" id="KW-1185">Reference proteome</keyword>
<feature type="region of interest" description="Disordered" evidence="1">
    <location>
        <begin position="1"/>
        <end position="27"/>
    </location>
</feature>
<organism evidence="2 3">
    <name type="scientific">Branchiostoma lanceolatum</name>
    <name type="common">Common lancelet</name>
    <name type="synonym">Amphioxus lanceolatum</name>
    <dbReference type="NCBI Taxonomy" id="7740"/>
    <lineage>
        <taxon>Eukaryota</taxon>
        <taxon>Metazoa</taxon>
        <taxon>Chordata</taxon>
        <taxon>Cephalochordata</taxon>
        <taxon>Leptocardii</taxon>
        <taxon>Amphioxiformes</taxon>
        <taxon>Branchiostomatidae</taxon>
        <taxon>Branchiostoma</taxon>
    </lineage>
</organism>
<reference evidence="2" key="1">
    <citation type="submission" date="2022-01" db="EMBL/GenBank/DDBJ databases">
        <authorList>
            <person name="Braso-Vives M."/>
        </authorList>
    </citation>
    <scope>NUCLEOTIDE SEQUENCE</scope>
</reference>
<feature type="compositionally biased region" description="Basic residues" evidence="1">
    <location>
        <begin position="1"/>
        <end position="13"/>
    </location>
</feature>
<dbReference type="PANTHER" id="PTHR31424:SF6">
    <property type="match status" value="1"/>
</dbReference>
<dbReference type="AlphaFoldDB" id="A0A8K0EEL9"/>
<name>A0A8K0EEL9_BRALA</name>
<evidence type="ECO:0000313" key="2">
    <source>
        <dbReference type="EMBL" id="CAH1248796.1"/>
    </source>
</evidence>
<evidence type="ECO:0000256" key="1">
    <source>
        <dbReference type="SAM" id="MobiDB-lite"/>
    </source>
</evidence>
<dbReference type="OrthoDB" id="10050996at2759"/>
<dbReference type="Proteomes" id="UP000838412">
    <property type="component" value="Chromosome 17"/>
</dbReference>